<keyword evidence="2" id="KW-0238">DNA-binding</keyword>
<protein>
    <submittedName>
        <fullName evidence="6">AsnC family transcriptional regulator</fullName>
    </submittedName>
</protein>
<dbReference type="InterPro" id="IPR000524">
    <property type="entry name" value="Tscrpt_reg_HTH_GntR"/>
</dbReference>
<dbReference type="GO" id="GO:0005829">
    <property type="term" value="C:cytosol"/>
    <property type="evidence" value="ECO:0007669"/>
    <property type="project" value="TreeGrafter"/>
</dbReference>
<dbReference type="InterPro" id="IPR019885">
    <property type="entry name" value="Tscrpt_reg_HTH_AsnC-type_CS"/>
</dbReference>
<dbReference type="HOGENOM" id="CLU_091233_4_1_2"/>
<dbReference type="PROSITE" id="PS00519">
    <property type="entry name" value="HTH_ASNC_1"/>
    <property type="match status" value="1"/>
</dbReference>
<evidence type="ECO:0000256" key="3">
    <source>
        <dbReference type="ARBA" id="ARBA00023163"/>
    </source>
</evidence>
<dbReference type="PROSITE" id="PS50956">
    <property type="entry name" value="HTH_ASNC_2"/>
    <property type="match status" value="1"/>
</dbReference>
<dbReference type="GO" id="GO:0043200">
    <property type="term" value="P:response to amino acid"/>
    <property type="evidence" value="ECO:0007669"/>
    <property type="project" value="TreeGrafter"/>
</dbReference>
<evidence type="ECO:0000259" key="5">
    <source>
        <dbReference type="PROSITE" id="PS50956"/>
    </source>
</evidence>
<evidence type="ECO:0000313" key="7">
    <source>
        <dbReference type="Proteomes" id="UP000015502"/>
    </source>
</evidence>
<gene>
    <name evidence="6" type="ORF">OCC_05716</name>
</gene>
<dbReference type="PANTHER" id="PTHR30154">
    <property type="entry name" value="LEUCINE-RESPONSIVE REGULATORY PROTEIN"/>
    <property type="match status" value="1"/>
</dbReference>
<dbReference type="GeneID" id="16549900"/>
<dbReference type="KEGG" id="tlt:OCC_05716"/>
<dbReference type="AlphaFoldDB" id="H3ZMU1"/>
<dbReference type="PRINTS" id="PR00033">
    <property type="entry name" value="HTHASNC"/>
</dbReference>
<dbReference type="Pfam" id="PF13412">
    <property type="entry name" value="HTH_24"/>
    <property type="match status" value="1"/>
</dbReference>
<dbReference type="EMBL" id="CP006670">
    <property type="protein sequence ID" value="EHR78738.1"/>
    <property type="molecule type" value="Genomic_DNA"/>
</dbReference>
<dbReference type="PaxDb" id="523849-OCC_05716"/>
<reference evidence="6 7" key="1">
    <citation type="journal article" date="2012" name="J. Bacteriol.">
        <title>Genome sequence of the model hyperthermophilic archaeon Thermococcus litoralis NS-C.</title>
        <authorList>
            <person name="Gardner A.F."/>
            <person name="Kumar S."/>
            <person name="Perler F.B."/>
        </authorList>
    </citation>
    <scope>NUCLEOTIDE SEQUENCE [LARGE SCALE GENOMIC DNA]</scope>
    <source>
        <strain evidence="7">ATCC 51850 / DSM 5473 / JCM 8560 / NS-C</strain>
    </source>
</reference>
<dbReference type="PANTHER" id="PTHR30154:SF34">
    <property type="entry name" value="TRANSCRIPTIONAL REGULATOR AZLB"/>
    <property type="match status" value="1"/>
</dbReference>
<keyword evidence="7" id="KW-1185">Reference proteome</keyword>
<evidence type="ECO:0000313" key="6">
    <source>
        <dbReference type="EMBL" id="EHR78738.1"/>
    </source>
</evidence>
<dbReference type="STRING" id="523849.OCC_05716"/>
<dbReference type="SMART" id="SM00344">
    <property type="entry name" value="HTH_ASNC"/>
    <property type="match status" value="1"/>
</dbReference>
<keyword evidence="3" id="KW-0804">Transcription</keyword>
<dbReference type="InterPro" id="IPR000485">
    <property type="entry name" value="AsnC-type_HTH_dom"/>
</dbReference>
<dbReference type="Proteomes" id="UP000015502">
    <property type="component" value="Chromosome"/>
</dbReference>
<dbReference type="InterPro" id="IPR019888">
    <property type="entry name" value="Tscrpt_reg_AsnC-like"/>
</dbReference>
<feature type="domain" description="HTH cro/C1-type" evidence="4">
    <location>
        <begin position="12"/>
        <end position="37"/>
    </location>
</feature>
<dbReference type="InterPro" id="IPR011017">
    <property type="entry name" value="TRASH_dom"/>
</dbReference>
<dbReference type="InterPro" id="IPR011991">
    <property type="entry name" value="ArsR-like_HTH"/>
</dbReference>
<dbReference type="OrthoDB" id="33200at2157"/>
<dbReference type="SMART" id="SM00746">
    <property type="entry name" value="TRASH"/>
    <property type="match status" value="1"/>
</dbReference>
<dbReference type="InterPro" id="IPR013603">
    <property type="entry name" value="TRASH_TR_C_prok"/>
</dbReference>
<organism evidence="6 7">
    <name type="scientific">Thermococcus litoralis (strain ATCC 51850 / DSM 5473 / JCM 8560 / NS-C)</name>
    <dbReference type="NCBI Taxonomy" id="523849"/>
    <lineage>
        <taxon>Archaea</taxon>
        <taxon>Methanobacteriati</taxon>
        <taxon>Methanobacteriota</taxon>
        <taxon>Thermococci</taxon>
        <taxon>Thermococcales</taxon>
        <taxon>Thermococcaceae</taxon>
        <taxon>Thermococcus</taxon>
    </lineage>
</organism>
<dbReference type="SUPFAM" id="SSF46785">
    <property type="entry name" value="Winged helix' DNA-binding domain"/>
    <property type="match status" value="1"/>
</dbReference>
<dbReference type="InterPro" id="IPR036390">
    <property type="entry name" value="WH_DNA-bd_sf"/>
</dbReference>
<dbReference type="InterPro" id="IPR001387">
    <property type="entry name" value="Cro/C1-type_HTH"/>
</dbReference>
<dbReference type="PROSITE" id="PS50943">
    <property type="entry name" value="HTH_CROC1"/>
    <property type="match status" value="1"/>
</dbReference>
<sequence>MTKLDEVDLKLIYLLRDNSRLSISELAELLGVSRPTVRSRIERLEREGIIRKYTIQIAPELERAENLVLMIIKTENPEKLEEFNEIIEINKFTSKKYVIKVAVENMEQLRQVIEGAGFEVIDIMPVLEMKERERAIKIRVPFKCDYCGREITEEPIVYKYRNKVYFFCCETCFREFKKTRENLEKIRLSKEQKVENTNNHQDHSHG</sequence>
<dbReference type="GO" id="GO:0043565">
    <property type="term" value="F:sequence-specific DNA binding"/>
    <property type="evidence" value="ECO:0007669"/>
    <property type="project" value="InterPro"/>
</dbReference>
<evidence type="ECO:0000259" key="4">
    <source>
        <dbReference type="PROSITE" id="PS50943"/>
    </source>
</evidence>
<name>H3ZMU1_THELN</name>
<dbReference type="RefSeq" id="WP_004068011.1">
    <property type="nucleotide sequence ID" value="NC_022084.1"/>
</dbReference>
<dbReference type="Pfam" id="PF08394">
    <property type="entry name" value="Arc_trans_TRASH"/>
    <property type="match status" value="1"/>
</dbReference>
<dbReference type="PRINTS" id="PR00035">
    <property type="entry name" value="HTHGNTR"/>
</dbReference>
<evidence type="ECO:0000256" key="2">
    <source>
        <dbReference type="ARBA" id="ARBA00023125"/>
    </source>
</evidence>
<dbReference type="GO" id="GO:0003700">
    <property type="term" value="F:DNA-binding transcription factor activity"/>
    <property type="evidence" value="ECO:0007669"/>
    <property type="project" value="InterPro"/>
</dbReference>
<dbReference type="InterPro" id="IPR036388">
    <property type="entry name" value="WH-like_DNA-bd_sf"/>
</dbReference>
<accession>H3ZMU1</accession>
<proteinExistence type="predicted"/>
<dbReference type="Gene3D" id="1.10.10.10">
    <property type="entry name" value="Winged helix-like DNA-binding domain superfamily/Winged helix DNA-binding domain"/>
    <property type="match status" value="1"/>
</dbReference>
<feature type="domain" description="HTH asnC-type" evidence="5">
    <location>
        <begin position="4"/>
        <end position="68"/>
    </location>
</feature>
<dbReference type="CDD" id="cd00090">
    <property type="entry name" value="HTH_ARSR"/>
    <property type="match status" value="1"/>
</dbReference>
<keyword evidence="1" id="KW-0805">Transcription regulation</keyword>
<evidence type="ECO:0000256" key="1">
    <source>
        <dbReference type="ARBA" id="ARBA00023015"/>
    </source>
</evidence>